<name>A0A9P0A3Y5_BEMTA</name>
<protein>
    <submittedName>
        <fullName evidence="2">Uncharacterized protein</fullName>
    </submittedName>
</protein>
<evidence type="ECO:0000313" key="2">
    <source>
        <dbReference type="EMBL" id="CAH0382900.1"/>
    </source>
</evidence>
<feature type="compositionally biased region" description="Basic and acidic residues" evidence="1">
    <location>
        <begin position="68"/>
        <end position="79"/>
    </location>
</feature>
<dbReference type="Proteomes" id="UP001152759">
    <property type="component" value="Chromosome 10"/>
</dbReference>
<dbReference type="AlphaFoldDB" id="A0A9P0A3Y5"/>
<reference evidence="2" key="1">
    <citation type="submission" date="2021-12" db="EMBL/GenBank/DDBJ databases">
        <authorList>
            <person name="King R."/>
        </authorList>
    </citation>
    <scope>NUCLEOTIDE SEQUENCE</scope>
</reference>
<dbReference type="EMBL" id="OU963871">
    <property type="protein sequence ID" value="CAH0382900.1"/>
    <property type="molecule type" value="Genomic_DNA"/>
</dbReference>
<organism evidence="2 3">
    <name type="scientific">Bemisia tabaci</name>
    <name type="common">Sweetpotato whitefly</name>
    <name type="synonym">Aleurodes tabaci</name>
    <dbReference type="NCBI Taxonomy" id="7038"/>
    <lineage>
        <taxon>Eukaryota</taxon>
        <taxon>Metazoa</taxon>
        <taxon>Ecdysozoa</taxon>
        <taxon>Arthropoda</taxon>
        <taxon>Hexapoda</taxon>
        <taxon>Insecta</taxon>
        <taxon>Pterygota</taxon>
        <taxon>Neoptera</taxon>
        <taxon>Paraneoptera</taxon>
        <taxon>Hemiptera</taxon>
        <taxon>Sternorrhyncha</taxon>
        <taxon>Aleyrodoidea</taxon>
        <taxon>Aleyrodidae</taxon>
        <taxon>Aleyrodinae</taxon>
        <taxon>Bemisia</taxon>
    </lineage>
</organism>
<feature type="compositionally biased region" description="Basic and acidic residues" evidence="1">
    <location>
        <begin position="183"/>
        <end position="192"/>
    </location>
</feature>
<gene>
    <name evidence="2" type="ORF">BEMITA_LOCUS2393</name>
</gene>
<feature type="region of interest" description="Disordered" evidence="1">
    <location>
        <begin position="59"/>
        <end position="79"/>
    </location>
</feature>
<accession>A0A9P0A3Y5</accession>
<evidence type="ECO:0000256" key="1">
    <source>
        <dbReference type="SAM" id="MobiDB-lite"/>
    </source>
</evidence>
<keyword evidence="3" id="KW-1185">Reference proteome</keyword>
<proteinExistence type="predicted"/>
<sequence length="192" mass="21978">MRKSSNLIIGVRTKRLFYISNGDPSWDAGSLVNVVHSDFRLTHYICASTKYLPIQEDPSKFFPSKTGKPRETKAQSRGERGLQRRYVPGDAFTKLNVDEINLEIEAEEVKRKYKEKKSEAARRHYHTKKQVDKLDVTDNDRHYEEPVTPARIPSVDVAQRPLADILRTPSATSSSPVAKRYKTVSEDRKLSC</sequence>
<evidence type="ECO:0000313" key="3">
    <source>
        <dbReference type="Proteomes" id="UP001152759"/>
    </source>
</evidence>
<feature type="compositionally biased region" description="Basic and acidic residues" evidence="1">
    <location>
        <begin position="136"/>
        <end position="145"/>
    </location>
</feature>
<feature type="region of interest" description="Disordered" evidence="1">
    <location>
        <begin position="136"/>
        <end position="192"/>
    </location>
</feature>